<proteinExistence type="predicted"/>
<feature type="chain" id="PRO_5041960817" evidence="2">
    <location>
        <begin position="27"/>
        <end position="79"/>
    </location>
</feature>
<feature type="compositionally biased region" description="Basic and acidic residues" evidence="1">
    <location>
        <begin position="43"/>
        <end position="59"/>
    </location>
</feature>
<keyword evidence="2" id="KW-0732">Signal</keyword>
<dbReference type="Pfam" id="PF21529">
    <property type="entry name" value="GLV1-2"/>
    <property type="match status" value="1"/>
</dbReference>
<reference evidence="3" key="1">
    <citation type="submission" date="2023-10" db="EMBL/GenBank/DDBJ databases">
        <title>Chromosome-level genome of the transformable northern wattle, Acacia crassicarpa.</title>
        <authorList>
            <person name="Massaro I."/>
            <person name="Sinha N.R."/>
            <person name="Poethig S."/>
            <person name="Leichty A.R."/>
        </authorList>
    </citation>
    <scope>NUCLEOTIDE SEQUENCE</scope>
    <source>
        <strain evidence="3">Acra3RX</strain>
        <tissue evidence="3">Leaf</tissue>
    </source>
</reference>
<feature type="signal peptide" evidence="2">
    <location>
        <begin position="1"/>
        <end position="26"/>
    </location>
</feature>
<organism evidence="3 4">
    <name type="scientific">Acacia crassicarpa</name>
    <name type="common">northern wattle</name>
    <dbReference type="NCBI Taxonomy" id="499986"/>
    <lineage>
        <taxon>Eukaryota</taxon>
        <taxon>Viridiplantae</taxon>
        <taxon>Streptophyta</taxon>
        <taxon>Embryophyta</taxon>
        <taxon>Tracheophyta</taxon>
        <taxon>Spermatophyta</taxon>
        <taxon>Magnoliopsida</taxon>
        <taxon>eudicotyledons</taxon>
        <taxon>Gunneridae</taxon>
        <taxon>Pentapetalae</taxon>
        <taxon>rosids</taxon>
        <taxon>fabids</taxon>
        <taxon>Fabales</taxon>
        <taxon>Fabaceae</taxon>
        <taxon>Caesalpinioideae</taxon>
        <taxon>mimosoid clade</taxon>
        <taxon>Acacieae</taxon>
        <taxon>Acacia</taxon>
    </lineage>
</organism>
<evidence type="ECO:0000256" key="2">
    <source>
        <dbReference type="SAM" id="SignalP"/>
    </source>
</evidence>
<evidence type="ECO:0000313" key="4">
    <source>
        <dbReference type="Proteomes" id="UP001293593"/>
    </source>
</evidence>
<evidence type="ECO:0000313" key="3">
    <source>
        <dbReference type="EMBL" id="KAK4256753.1"/>
    </source>
</evidence>
<dbReference type="EMBL" id="JAWXYG010000012">
    <property type="protein sequence ID" value="KAK4256753.1"/>
    <property type="molecule type" value="Genomic_DNA"/>
</dbReference>
<feature type="region of interest" description="Disordered" evidence="1">
    <location>
        <begin position="40"/>
        <end position="79"/>
    </location>
</feature>
<evidence type="ECO:0000256" key="1">
    <source>
        <dbReference type="SAM" id="MobiDB-lite"/>
    </source>
</evidence>
<dbReference type="Proteomes" id="UP001293593">
    <property type="component" value="Unassembled WGS sequence"/>
</dbReference>
<comment type="caution">
    <text evidence="3">The sequence shown here is derived from an EMBL/GenBank/DDBJ whole genome shotgun (WGS) entry which is preliminary data.</text>
</comment>
<keyword evidence="4" id="KW-1185">Reference proteome</keyword>
<dbReference type="AlphaFoldDB" id="A0AAE1IUY0"/>
<protein>
    <submittedName>
        <fullName evidence="3">Uncharacterized protein</fullName>
    </submittedName>
</protein>
<gene>
    <name evidence="3" type="ORF">QN277_006438</name>
</gene>
<accession>A0AAE1IUY0</accession>
<name>A0AAE1IUY0_9FABA</name>
<sequence length="79" mass="8988">MAITQNKRLVIVVFFLLCFISSQATARTLKERINGNSRVHKKEARDGIFKPKENDKGNADGEVFSMDYTPARKKPPIHN</sequence>
<dbReference type="InterPro" id="IPR049306">
    <property type="entry name" value="GLV1-2"/>
</dbReference>